<dbReference type="GeneID" id="27334703"/>
<feature type="transmembrane region" description="Helical" evidence="3">
    <location>
        <begin position="339"/>
        <end position="365"/>
    </location>
</feature>
<keyword evidence="3" id="KW-1133">Transmembrane helix</keyword>
<keyword evidence="3" id="KW-0812">Transmembrane</keyword>
<evidence type="ECO:0000256" key="1">
    <source>
        <dbReference type="SAM" id="Coils"/>
    </source>
</evidence>
<feature type="compositionally biased region" description="Low complexity" evidence="2">
    <location>
        <begin position="216"/>
        <end position="261"/>
    </location>
</feature>
<dbReference type="VEuPathDB" id="FungiDB:PV08_07620"/>
<feature type="region of interest" description="Disordered" evidence="2">
    <location>
        <begin position="136"/>
        <end position="164"/>
    </location>
</feature>
<keyword evidence="5" id="KW-1185">Reference proteome</keyword>
<dbReference type="RefSeq" id="XP_016235051.1">
    <property type="nucleotide sequence ID" value="XM_016381949.1"/>
</dbReference>
<evidence type="ECO:0000313" key="4">
    <source>
        <dbReference type="EMBL" id="KIW14835.1"/>
    </source>
</evidence>
<organism evidence="4 5">
    <name type="scientific">Exophiala spinifera</name>
    <dbReference type="NCBI Taxonomy" id="91928"/>
    <lineage>
        <taxon>Eukaryota</taxon>
        <taxon>Fungi</taxon>
        <taxon>Dikarya</taxon>
        <taxon>Ascomycota</taxon>
        <taxon>Pezizomycotina</taxon>
        <taxon>Eurotiomycetes</taxon>
        <taxon>Chaetothyriomycetidae</taxon>
        <taxon>Chaetothyriales</taxon>
        <taxon>Herpotrichiellaceae</taxon>
        <taxon>Exophiala</taxon>
    </lineage>
</organism>
<keyword evidence="1" id="KW-0175">Coiled coil</keyword>
<feature type="compositionally biased region" description="Polar residues" evidence="2">
    <location>
        <begin position="153"/>
        <end position="164"/>
    </location>
</feature>
<evidence type="ECO:0000313" key="5">
    <source>
        <dbReference type="Proteomes" id="UP000053328"/>
    </source>
</evidence>
<dbReference type="EMBL" id="KN847496">
    <property type="protein sequence ID" value="KIW14835.1"/>
    <property type="molecule type" value="Genomic_DNA"/>
</dbReference>
<protein>
    <submittedName>
        <fullName evidence="4">Uncharacterized protein</fullName>
    </submittedName>
</protein>
<evidence type="ECO:0000256" key="2">
    <source>
        <dbReference type="SAM" id="MobiDB-lite"/>
    </source>
</evidence>
<feature type="transmembrane region" description="Helical" evidence="3">
    <location>
        <begin position="377"/>
        <end position="400"/>
    </location>
</feature>
<gene>
    <name evidence="4" type="ORF">PV08_07620</name>
</gene>
<feature type="coiled-coil region" evidence="1">
    <location>
        <begin position="109"/>
        <end position="136"/>
    </location>
</feature>
<accession>A0A0D2B820</accession>
<feature type="compositionally biased region" description="Basic and acidic residues" evidence="2">
    <location>
        <begin position="97"/>
        <end position="108"/>
    </location>
</feature>
<feature type="region of interest" description="Disordered" evidence="2">
    <location>
        <begin position="1"/>
        <end position="108"/>
    </location>
</feature>
<feature type="compositionally biased region" description="Basic and acidic residues" evidence="2">
    <location>
        <begin position="136"/>
        <end position="152"/>
    </location>
</feature>
<reference evidence="4 5" key="1">
    <citation type="submission" date="2015-01" db="EMBL/GenBank/DDBJ databases">
        <title>The Genome Sequence of Exophiala spinifera CBS89968.</title>
        <authorList>
            <consortium name="The Broad Institute Genomics Platform"/>
            <person name="Cuomo C."/>
            <person name="de Hoog S."/>
            <person name="Gorbushina A."/>
            <person name="Stielow B."/>
            <person name="Teixiera M."/>
            <person name="Abouelleil A."/>
            <person name="Chapman S.B."/>
            <person name="Priest M."/>
            <person name="Young S.K."/>
            <person name="Wortman J."/>
            <person name="Nusbaum C."/>
            <person name="Birren B."/>
        </authorList>
    </citation>
    <scope>NUCLEOTIDE SEQUENCE [LARGE SCALE GENOMIC DNA]</scope>
    <source>
        <strain evidence="4 5">CBS 89968</strain>
    </source>
</reference>
<feature type="transmembrane region" description="Helical" evidence="3">
    <location>
        <begin position="450"/>
        <end position="470"/>
    </location>
</feature>
<evidence type="ECO:0000256" key="3">
    <source>
        <dbReference type="SAM" id="Phobius"/>
    </source>
</evidence>
<feature type="region of interest" description="Disordered" evidence="2">
    <location>
        <begin position="216"/>
        <end position="262"/>
    </location>
</feature>
<feature type="compositionally biased region" description="Low complexity" evidence="2">
    <location>
        <begin position="77"/>
        <end position="90"/>
    </location>
</feature>
<dbReference type="Proteomes" id="UP000053328">
    <property type="component" value="Unassembled WGS sequence"/>
</dbReference>
<dbReference type="OrthoDB" id="4119841at2759"/>
<name>A0A0D2B820_9EURO</name>
<keyword evidence="3" id="KW-0472">Membrane</keyword>
<dbReference type="HOGENOM" id="CLU_565030_0_0_1"/>
<sequence>MTRTSTDAIQCLEGVEQLSSSSSTRTSPPEQHQQQPGAEEIRTIPDRVGPWLLKRGRSSSCTTYATPGYHTPTGPYSSGEQSRSESPSPGASTNDTNNREGWRRRGRRISELTKTLDEVDKQCEAIKAMLDAEEEMMREGRRNGEDGAERQESAQISRPSTTVSTLTSGLRATPVPVPIPVSVSVSVPGGGGDCGGGGSSRGCANVNINVSTNTTTTANANANENENTDTNAKPTTNPNTPMPTHTNRASPTPAAGAAGSSQLSTIPGVERTAAETHFIARTIIATSASATATAGARGIGAVGSGGGAPTATTATTTINYQSESCESCDGIRMVVWRKVYVACTLLFLSCVGLVATPCVWDAAFLHGRNEGEHRRTLVFLFLTLPVACVTVVLAVGMSGLQELRDHMDRDRVVTATAPTTRTDDAETATTMTRFRGGLRNHHARLWVREYFWCAVASGVVVYLFLARWVWSLDPGRSEEQPVF</sequence>
<proteinExistence type="predicted"/>
<dbReference type="AlphaFoldDB" id="A0A0D2B820"/>